<dbReference type="FunFam" id="1.10.287.130:FF:000034">
    <property type="entry name" value="Two-component system sensor histidine kinase/response regulator"/>
    <property type="match status" value="1"/>
</dbReference>
<keyword evidence="4 15" id="KW-0597">Phosphoprotein</keyword>
<accession>A0A7W5H284</accession>
<evidence type="ECO:0000256" key="15">
    <source>
        <dbReference type="PROSITE-ProRule" id="PRU00169"/>
    </source>
</evidence>
<dbReference type="InterPro" id="IPR015943">
    <property type="entry name" value="WD40/YVTN_repeat-like_dom_sf"/>
</dbReference>
<keyword evidence="8 19" id="KW-0418">Kinase</keyword>
<dbReference type="InterPro" id="IPR011110">
    <property type="entry name" value="Reg_prop"/>
</dbReference>
<comment type="caution">
    <text evidence="19">The sequence shown here is derived from an EMBL/GenBank/DDBJ whole genome shotgun (WGS) entry which is preliminary data.</text>
</comment>
<feature type="domain" description="HTH araC/xylS-type" evidence="16">
    <location>
        <begin position="1289"/>
        <end position="1388"/>
    </location>
</feature>
<dbReference type="SMART" id="SM00387">
    <property type="entry name" value="HATPase_c"/>
    <property type="match status" value="1"/>
</dbReference>
<dbReference type="InterPro" id="IPR005467">
    <property type="entry name" value="His_kinase_dom"/>
</dbReference>
<keyword evidence="13 19" id="KW-0238">DNA-binding</keyword>
<feature type="modified residue" description="4-aspartylphosphate" evidence="15">
    <location>
        <position position="1190"/>
    </location>
</feature>
<dbReference type="EMBL" id="JACHYB010000001">
    <property type="protein sequence ID" value="MBB3187369.1"/>
    <property type="molecule type" value="Genomic_DNA"/>
</dbReference>
<gene>
    <name evidence="19" type="ORF">FHX64_001532</name>
</gene>
<keyword evidence="20" id="KW-1185">Reference proteome</keyword>
<name>A0A7W5H284_9PORP</name>
<evidence type="ECO:0000256" key="8">
    <source>
        <dbReference type="ARBA" id="ARBA00022777"/>
    </source>
</evidence>
<evidence type="ECO:0000256" key="9">
    <source>
        <dbReference type="ARBA" id="ARBA00022807"/>
    </source>
</evidence>
<dbReference type="SUPFAM" id="SSF47384">
    <property type="entry name" value="Homodimeric domain of signal transducing histidine kinase"/>
    <property type="match status" value="1"/>
</dbReference>
<dbReference type="CDD" id="cd17574">
    <property type="entry name" value="REC_OmpR"/>
    <property type="match status" value="1"/>
</dbReference>
<dbReference type="SUPFAM" id="SSF63829">
    <property type="entry name" value="Calcium-dependent phosphotriesterase"/>
    <property type="match status" value="2"/>
</dbReference>
<evidence type="ECO:0000313" key="20">
    <source>
        <dbReference type="Proteomes" id="UP000544222"/>
    </source>
</evidence>
<dbReference type="PROSITE" id="PS01124">
    <property type="entry name" value="HTH_ARAC_FAMILY_2"/>
    <property type="match status" value="1"/>
</dbReference>
<dbReference type="InterPro" id="IPR018062">
    <property type="entry name" value="HTH_AraC-typ_CS"/>
</dbReference>
<dbReference type="SUPFAM" id="SSF101898">
    <property type="entry name" value="NHL repeat"/>
    <property type="match status" value="1"/>
</dbReference>
<keyword evidence="9" id="KW-0378">Hydrolase</keyword>
<dbReference type="SUPFAM" id="SSF52172">
    <property type="entry name" value="CheY-like"/>
    <property type="match status" value="1"/>
</dbReference>
<dbReference type="InterPro" id="IPR001789">
    <property type="entry name" value="Sig_transdc_resp-reg_receiver"/>
</dbReference>
<dbReference type="InterPro" id="IPR011006">
    <property type="entry name" value="CheY-like_superfamily"/>
</dbReference>
<evidence type="ECO:0000256" key="5">
    <source>
        <dbReference type="ARBA" id="ARBA00022670"/>
    </source>
</evidence>
<dbReference type="InterPro" id="IPR011123">
    <property type="entry name" value="Y_Y_Y"/>
</dbReference>
<keyword evidence="7" id="KW-0547">Nucleotide-binding</keyword>
<dbReference type="Pfam" id="PF12833">
    <property type="entry name" value="HTH_18"/>
    <property type="match status" value="1"/>
</dbReference>
<keyword evidence="5" id="KW-0645">Protease</keyword>
<dbReference type="InterPro" id="IPR018060">
    <property type="entry name" value="HTH_AraC"/>
</dbReference>
<dbReference type="PROSITE" id="PS51257">
    <property type="entry name" value="PROKAR_LIPOPROTEIN"/>
    <property type="match status" value="1"/>
</dbReference>
<dbReference type="GO" id="GO:0005524">
    <property type="term" value="F:ATP binding"/>
    <property type="evidence" value="ECO:0007669"/>
    <property type="project" value="UniProtKB-KW"/>
</dbReference>
<dbReference type="Gene3D" id="1.10.10.60">
    <property type="entry name" value="Homeodomain-like"/>
    <property type="match status" value="2"/>
</dbReference>
<dbReference type="InterPro" id="IPR036890">
    <property type="entry name" value="HATPase_C_sf"/>
</dbReference>
<evidence type="ECO:0000256" key="10">
    <source>
        <dbReference type="ARBA" id="ARBA00022840"/>
    </source>
</evidence>
<dbReference type="PRINTS" id="PR00344">
    <property type="entry name" value="BCTRLSENSOR"/>
</dbReference>
<keyword evidence="11" id="KW-0902">Two-component regulatory system</keyword>
<dbReference type="Gene3D" id="3.40.50.2300">
    <property type="match status" value="1"/>
</dbReference>
<dbReference type="CDD" id="cd00082">
    <property type="entry name" value="HisKA"/>
    <property type="match status" value="1"/>
</dbReference>
<dbReference type="PROSITE" id="PS00041">
    <property type="entry name" value="HTH_ARAC_FAMILY_1"/>
    <property type="match status" value="1"/>
</dbReference>
<evidence type="ECO:0000256" key="13">
    <source>
        <dbReference type="ARBA" id="ARBA00023125"/>
    </source>
</evidence>
<evidence type="ECO:0000256" key="2">
    <source>
        <dbReference type="ARBA" id="ARBA00006067"/>
    </source>
</evidence>
<dbReference type="InterPro" id="IPR003661">
    <property type="entry name" value="HisK_dim/P_dom"/>
</dbReference>
<feature type="domain" description="Histidine kinase" evidence="17">
    <location>
        <begin position="870"/>
        <end position="1089"/>
    </location>
</feature>
<dbReference type="EC" id="2.7.13.3" evidence="3"/>
<dbReference type="Pfam" id="PF07494">
    <property type="entry name" value="Reg_prop"/>
    <property type="match status" value="12"/>
</dbReference>
<dbReference type="Gene3D" id="3.30.565.10">
    <property type="entry name" value="Histidine kinase-like ATPase, C-terminal domain"/>
    <property type="match status" value="1"/>
</dbReference>
<dbReference type="GO" id="GO:0006508">
    <property type="term" value="P:proteolysis"/>
    <property type="evidence" value="ECO:0007669"/>
    <property type="project" value="UniProtKB-KW"/>
</dbReference>
<protein>
    <recommendedName>
        <fullName evidence="3">histidine kinase</fullName>
        <ecNumber evidence="3">2.7.13.3</ecNumber>
    </recommendedName>
</protein>
<organism evidence="19 20">
    <name type="scientific">Microbacter margulisiae</name>
    <dbReference type="NCBI Taxonomy" id="1350067"/>
    <lineage>
        <taxon>Bacteria</taxon>
        <taxon>Pseudomonadati</taxon>
        <taxon>Bacteroidota</taxon>
        <taxon>Bacteroidia</taxon>
        <taxon>Bacteroidales</taxon>
        <taxon>Porphyromonadaceae</taxon>
        <taxon>Microbacter</taxon>
    </lineage>
</organism>
<evidence type="ECO:0000256" key="14">
    <source>
        <dbReference type="ARBA" id="ARBA00023163"/>
    </source>
</evidence>
<dbReference type="InterPro" id="IPR009057">
    <property type="entry name" value="Homeodomain-like_sf"/>
</dbReference>
<dbReference type="Gene3D" id="2.60.40.10">
    <property type="entry name" value="Immunoglobulins"/>
    <property type="match status" value="1"/>
</dbReference>
<comment type="similarity">
    <text evidence="2">Belongs to the peptidase C25 family.</text>
</comment>
<keyword evidence="14" id="KW-0804">Transcription</keyword>
<dbReference type="SUPFAM" id="SSF46689">
    <property type="entry name" value="Homeodomain-like"/>
    <property type="match status" value="1"/>
</dbReference>
<dbReference type="RefSeq" id="WP_183413134.1">
    <property type="nucleotide sequence ID" value="NZ_JACHYB010000001.1"/>
</dbReference>
<dbReference type="GO" id="GO:0003700">
    <property type="term" value="F:DNA-binding transcription factor activity"/>
    <property type="evidence" value="ECO:0007669"/>
    <property type="project" value="InterPro"/>
</dbReference>
<dbReference type="SUPFAM" id="SSF55874">
    <property type="entry name" value="ATPase domain of HSP90 chaperone/DNA topoisomerase II/histidine kinase"/>
    <property type="match status" value="1"/>
</dbReference>
<dbReference type="PANTHER" id="PTHR43547">
    <property type="entry name" value="TWO-COMPONENT HISTIDINE KINASE"/>
    <property type="match status" value="1"/>
</dbReference>
<dbReference type="Proteomes" id="UP000544222">
    <property type="component" value="Unassembled WGS sequence"/>
</dbReference>
<proteinExistence type="inferred from homology"/>
<keyword evidence="12" id="KW-0805">Transcription regulation</keyword>
<dbReference type="PROSITE" id="PS50109">
    <property type="entry name" value="HIS_KIN"/>
    <property type="match status" value="1"/>
</dbReference>
<dbReference type="InterPro" id="IPR036097">
    <property type="entry name" value="HisK_dim/P_sf"/>
</dbReference>
<feature type="domain" description="Response regulatory" evidence="18">
    <location>
        <begin position="1142"/>
        <end position="1257"/>
    </location>
</feature>
<evidence type="ECO:0000259" key="17">
    <source>
        <dbReference type="PROSITE" id="PS50109"/>
    </source>
</evidence>
<dbReference type="SMART" id="SM00342">
    <property type="entry name" value="HTH_ARAC"/>
    <property type="match status" value="1"/>
</dbReference>
<dbReference type="Pfam" id="PF00512">
    <property type="entry name" value="HisKA"/>
    <property type="match status" value="1"/>
</dbReference>
<keyword evidence="6" id="KW-0808">Transferase</keyword>
<dbReference type="SMART" id="SM00388">
    <property type="entry name" value="HisKA"/>
    <property type="match status" value="1"/>
</dbReference>
<dbReference type="Pfam" id="PF02518">
    <property type="entry name" value="HATPase_c"/>
    <property type="match status" value="1"/>
</dbReference>
<evidence type="ECO:0000256" key="3">
    <source>
        <dbReference type="ARBA" id="ARBA00012438"/>
    </source>
</evidence>
<evidence type="ECO:0000259" key="18">
    <source>
        <dbReference type="PROSITE" id="PS50110"/>
    </source>
</evidence>
<keyword evidence="9" id="KW-0788">Thiol protease</keyword>
<evidence type="ECO:0000313" key="19">
    <source>
        <dbReference type="EMBL" id="MBB3187369.1"/>
    </source>
</evidence>
<reference evidence="19 20" key="1">
    <citation type="submission" date="2020-08" db="EMBL/GenBank/DDBJ databases">
        <title>Genomic Encyclopedia of Type Strains, Phase IV (KMG-IV): sequencing the most valuable type-strain genomes for metagenomic binning, comparative biology and taxonomic classification.</title>
        <authorList>
            <person name="Goeker M."/>
        </authorList>
    </citation>
    <scope>NUCLEOTIDE SEQUENCE [LARGE SCALE GENOMIC DNA]</scope>
    <source>
        <strain evidence="19 20">DSM 27471</strain>
    </source>
</reference>
<evidence type="ECO:0000256" key="12">
    <source>
        <dbReference type="ARBA" id="ARBA00023015"/>
    </source>
</evidence>
<dbReference type="GO" id="GO:0008234">
    <property type="term" value="F:cysteine-type peptidase activity"/>
    <property type="evidence" value="ECO:0007669"/>
    <property type="project" value="UniProtKB-KW"/>
</dbReference>
<keyword evidence="10" id="KW-0067">ATP-binding</keyword>
<evidence type="ECO:0000259" key="16">
    <source>
        <dbReference type="PROSITE" id="PS01124"/>
    </source>
</evidence>
<dbReference type="InterPro" id="IPR003594">
    <property type="entry name" value="HATPase_dom"/>
</dbReference>
<evidence type="ECO:0000256" key="11">
    <source>
        <dbReference type="ARBA" id="ARBA00023012"/>
    </source>
</evidence>
<sequence length="1398" mass="159168">MNIKRSIYLLSLFLFFGCYMNGQPSPPLVIKKISTYQGLSNSSISAIVQDNNGFMWFATEDGLNRYDGYKFTVFRHDSHDPNSISDNFISDIYRQSDSNQLWVATNVGLDLYDYNNDRFIHFIHDVRNPFSIDNNQVTKIAKSNDGNLWIGTYGGGVSYFDMTSERFIHIVNVPGRDSFFNTGRVMALLEDSYGILWIGTQNKGLYAYDVRRHTVTCYKQSKQNTNTLPSNTVNVIFEDQNHNIWIGTDGGLSLFDRNSKKFITFVHHPNDLHSLISNIVRTIMQNREGVIWVGTQSGGISKFRFNANMIKHPNQAVFQNIYESDDETGLSYSTVQALYQDKDHNIWIGIYKGGINFISGIPDQFLKLEQNKNSANSLSYHKVWGICDDTQGNIWIGTDGGGINEYNPSAGKIKVFKHSDQDPRSLSDNAVLSAFKDHEGNLWFGTYRGGLNEDPISGGFIHYKNIPNDSTSLPNNDVRIIYEDAQHNLWIGTDGGGLSLFSKATHTFNNSIMRKWGLSGTSVRAMIQDKDGNYWIGTYNNGVYYVNRKSGKFVHFQYNTDAGVLASNTIFSIIQDQQGRIWIGTDGGGLFLYVPSLHGFINYDEKNGLANDNIKALLEDKSGNIWVSTNKGISCFSLAKHYFINYDIQDGIPGGEFAEGSALLSQGIMYFGNMYGLCYFDPEKVEKIVIQPVVHIVDFQLFNKSMPVQSDKFPDSPLSNNIINTREITLNYKQSFFTIVFSALNYRSPDKIQYAYMMKGLDNEWNYTGTQRMATYRNLNPGRYVFMVKATNIPKDWGSAYTSLVIRVLPPFWETWWAYLIYFLILAGIAFRIYKYYQHENLLKQNLLYEKITRQKEYQLNQEKLRFFTNITHEFRSPLTLIIGPLEDLLSDSKLAAPIVRKLMLIHRNSNQLLNLIDKLLEFRKVEAGEMKLRVVKDNITALLKEVYVSFVPLFEHKNIEFTIESCSDVVDLWYDPEKLVIILNNLLSNAYKYTHAGGKVSLELAYGTLNGNEAVLIKVRDTGIGISEEHKQNVFDQYYRIEEVKDAQGYGIGLALTQNLVSLMQGEISVESELGKGSCFTVTLLQGNSQFSREQIINDRGHYVIPANLPRSIENAEQATEMTDLMTYADAEQSGDGQKKIMLIVEDNDEIMSYIKDIFKKEFRMLEATDGEAGLKLALKHVPDIIITDIIMPKMNGMELCAKVKSELKTSHVPVVMLTALNTLQYKIEGYETGADSYITKPFSTALLTSRVYNLIKTRTLLAEHIARNLLFQPEEVQLGLKDEKFISDIIEIIEKNISDEKFDAIYLAGELNMSHSTLYRKLKALTGFSISEFIRGVRLKRAAQLLRSQSYNVSEVAYMVGFNDLKHFRTSFKEQYKVSPSDYMKTHTSIDDDVND</sequence>
<dbReference type="FunFam" id="2.60.40.10:FF:000791">
    <property type="entry name" value="Two-component system sensor histidine kinase/response regulator"/>
    <property type="match status" value="1"/>
</dbReference>
<comment type="catalytic activity">
    <reaction evidence="1">
        <text>ATP + protein L-histidine = ADP + protein N-phospho-L-histidine.</text>
        <dbReference type="EC" id="2.7.13.3"/>
    </reaction>
</comment>
<dbReference type="SMART" id="SM00448">
    <property type="entry name" value="REC"/>
    <property type="match status" value="1"/>
</dbReference>
<dbReference type="GO" id="GO:0000155">
    <property type="term" value="F:phosphorelay sensor kinase activity"/>
    <property type="evidence" value="ECO:0007669"/>
    <property type="project" value="InterPro"/>
</dbReference>
<evidence type="ECO:0000256" key="4">
    <source>
        <dbReference type="ARBA" id="ARBA00022553"/>
    </source>
</evidence>
<dbReference type="Gene3D" id="2.130.10.10">
    <property type="entry name" value="YVTN repeat-like/Quinoprotein amine dehydrogenase"/>
    <property type="match status" value="2"/>
</dbReference>
<dbReference type="Gene3D" id="1.10.287.130">
    <property type="match status" value="1"/>
</dbReference>
<evidence type="ECO:0000256" key="6">
    <source>
        <dbReference type="ARBA" id="ARBA00022679"/>
    </source>
</evidence>
<dbReference type="Pfam" id="PF07495">
    <property type="entry name" value="Y_Y_Y"/>
    <property type="match status" value="1"/>
</dbReference>
<dbReference type="GO" id="GO:0043565">
    <property type="term" value="F:sequence-specific DNA binding"/>
    <property type="evidence" value="ECO:0007669"/>
    <property type="project" value="InterPro"/>
</dbReference>
<dbReference type="InterPro" id="IPR013783">
    <property type="entry name" value="Ig-like_fold"/>
</dbReference>
<evidence type="ECO:0000256" key="7">
    <source>
        <dbReference type="ARBA" id="ARBA00022741"/>
    </source>
</evidence>
<dbReference type="InterPro" id="IPR004358">
    <property type="entry name" value="Sig_transdc_His_kin-like_C"/>
</dbReference>
<dbReference type="FunFam" id="3.30.565.10:FF:000037">
    <property type="entry name" value="Hybrid sensor histidine kinase/response regulator"/>
    <property type="match status" value="1"/>
</dbReference>
<dbReference type="PROSITE" id="PS50110">
    <property type="entry name" value="RESPONSE_REGULATORY"/>
    <property type="match status" value="1"/>
</dbReference>
<dbReference type="Pfam" id="PF00072">
    <property type="entry name" value="Response_reg"/>
    <property type="match status" value="1"/>
</dbReference>
<dbReference type="PANTHER" id="PTHR43547:SF2">
    <property type="entry name" value="HYBRID SIGNAL TRANSDUCTION HISTIDINE KINASE C"/>
    <property type="match status" value="1"/>
</dbReference>
<evidence type="ECO:0000256" key="1">
    <source>
        <dbReference type="ARBA" id="ARBA00000085"/>
    </source>
</evidence>